<dbReference type="GO" id="GO:0016020">
    <property type="term" value="C:membrane"/>
    <property type="evidence" value="ECO:0007669"/>
    <property type="project" value="InterPro"/>
</dbReference>
<dbReference type="SMART" id="SM00736">
    <property type="entry name" value="CADG"/>
    <property type="match status" value="1"/>
</dbReference>
<protein>
    <recommendedName>
        <fullName evidence="1">Dystroglycan-type cadherin-like domain-containing protein</fullName>
    </recommendedName>
</protein>
<dbReference type="Pfam" id="PF05345">
    <property type="entry name" value="He_PIG"/>
    <property type="match status" value="1"/>
</dbReference>
<accession>A0A7K1SFG1</accession>
<dbReference type="GO" id="GO:0005509">
    <property type="term" value="F:calcium ion binding"/>
    <property type="evidence" value="ECO:0007669"/>
    <property type="project" value="InterPro"/>
</dbReference>
<proteinExistence type="predicted"/>
<reference evidence="2 3" key="1">
    <citation type="submission" date="2019-12" db="EMBL/GenBank/DDBJ databases">
        <title>Spirosoma sp. HMF4905 genome sequencing and assembly.</title>
        <authorList>
            <person name="Kang H."/>
            <person name="Cha I."/>
            <person name="Kim H."/>
            <person name="Joh K."/>
        </authorList>
    </citation>
    <scope>NUCLEOTIDE SEQUENCE [LARGE SCALE GENOMIC DNA]</scope>
    <source>
        <strain evidence="2 3">HMF4905</strain>
    </source>
</reference>
<dbReference type="InterPro" id="IPR013783">
    <property type="entry name" value="Ig-like_fold"/>
</dbReference>
<comment type="caution">
    <text evidence="2">The sequence shown here is derived from an EMBL/GenBank/DDBJ whole genome shotgun (WGS) entry which is preliminary data.</text>
</comment>
<keyword evidence="3" id="KW-1185">Reference proteome</keyword>
<gene>
    <name evidence="2" type="ORF">GO755_20945</name>
</gene>
<dbReference type="InterPro" id="IPR015919">
    <property type="entry name" value="Cadherin-like_sf"/>
</dbReference>
<evidence type="ECO:0000313" key="2">
    <source>
        <dbReference type="EMBL" id="MVM32521.1"/>
    </source>
</evidence>
<dbReference type="EMBL" id="WPIN01000008">
    <property type="protein sequence ID" value="MVM32521.1"/>
    <property type="molecule type" value="Genomic_DNA"/>
</dbReference>
<evidence type="ECO:0000313" key="3">
    <source>
        <dbReference type="Proteomes" id="UP000436006"/>
    </source>
</evidence>
<feature type="domain" description="Dystroglycan-type cadherin-like" evidence="1">
    <location>
        <begin position="139"/>
        <end position="229"/>
    </location>
</feature>
<dbReference type="Proteomes" id="UP000436006">
    <property type="component" value="Unassembled WGS sequence"/>
</dbReference>
<dbReference type="InterPro" id="IPR006644">
    <property type="entry name" value="Cadg"/>
</dbReference>
<name>A0A7K1SFG1_9BACT</name>
<dbReference type="SUPFAM" id="SSF49313">
    <property type="entry name" value="Cadherin-like"/>
    <property type="match status" value="1"/>
</dbReference>
<dbReference type="Gene3D" id="2.60.40.10">
    <property type="entry name" value="Immunoglobulins"/>
    <property type="match status" value="1"/>
</dbReference>
<dbReference type="AlphaFoldDB" id="A0A7K1SFG1"/>
<organism evidence="2 3">
    <name type="scientific">Spirosoma arboris</name>
    <dbReference type="NCBI Taxonomy" id="2682092"/>
    <lineage>
        <taxon>Bacteria</taxon>
        <taxon>Pseudomonadati</taxon>
        <taxon>Bacteroidota</taxon>
        <taxon>Cytophagia</taxon>
        <taxon>Cytophagales</taxon>
        <taxon>Cytophagaceae</taxon>
        <taxon>Spirosoma</taxon>
    </lineage>
</organism>
<sequence length="381" mass="37867">MRLPLQLHAYSALTRCLGILLGLTIAVSVSAAPVITSAGSFSNPCGLTPPTLSPASATVAVGGVLSVTATGCAGGIIQYFGSGGVYTVAPGGSISVPTSATGTVVIPAACSKSGCLSDIAEAVITIVPAGDPNAATRPLVANPIGTQNATVGSNFTFIIPANTFTDPGNNPLTLTAAGLPDGLTLTGSIIMGPPTSAGIYPVTITATNTLGLSINTTFTLIVSPSGPGAPSDLTPTITLPQANFPASSSRDFVVTISELNGMPTSAGNVPVTITVPFGYTISYSNAISTINVTDGLTNPVAVDNANWTVTANSGNRQLTLMINSGQSIPGFGKAVLGFTATRTTANAGSASVVTVNVSDDAANTYDSNAANNIYSRVISGL</sequence>
<dbReference type="RefSeq" id="WP_157587254.1">
    <property type="nucleotide sequence ID" value="NZ_WPIN01000008.1"/>
</dbReference>
<evidence type="ECO:0000259" key="1">
    <source>
        <dbReference type="SMART" id="SM00736"/>
    </source>
</evidence>